<dbReference type="GO" id="GO:0004674">
    <property type="term" value="F:protein serine/threonine kinase activity"/>
    <property type="evidence" value="ECO:0007669"/>
    <property type="project" value="UniProtKB-KW"/>
</dbReference>
<comment type="catalytic activity">
    <reaction evidence="9">
        <text>L-seryl-[protein] + ATP = O-phospho-L-seryl-[protein] + ADP + H(+)</text>
        <dbReference type="Rhea" id="RHEA:17989"/>
        <dbReference type="Rhea" id="RHEA-COMP:9863"/>
        <dbReference type="Rhea" id="RHEA-COMP:11604"/>
        <dbReference type="ChEBI" id="CHEBI:15378"/>
        <dbReference type="ChEBI" id="CHEBI:29999"/>
        <dbReference type="ChEBI" id="CHEBI:30616"/>
        <dbReference type="ChEBI" id="CHEBI:83421"/>
        <dbReference type="ChEBI" id="CHEBI:456216"/>
        <dbReference type="EC" id="2.7.11.1"/>
    </reaction>
</comment>
<evidence type="ECO:0000256" key="2">
    <source>
        <dbReference type="ARBA" id="ARBA00012513"/>
    </source>
</evidence>
<dbReference type="Gene3D" id="1.10.510.10">
    <property type="entry name" value="Transferase(Phosphotransferase) domain 1"/>
    <property type="match status" value="1"/>
</dbReference>
<evidence type="ECO:0000256" key="6">
    <source>
        <dbReference type="ARBA" id="ARBA00022777"/>
    </source>
</evidence>
<evidence type="ECO:0000256" key="4">
    <source>
        <dbReference type="ARBA" id="ARBA00022679"/>
    </source>
</evidence>
<dbReference type="InterPro" id="IPR000719">
    <property type="entry name" value="Prot_kinase_dom"/>
</dbReference>
<evidence type="ECO:0000256" key="1">
    <source>
        <dbReference type="ARBA" id="ARBA00005505"/>
    </source>
</evidence>
<comment type="caution">
    <text evidence="12">The sequence shown here is derived from an EMBL/GenBank/DDBJ whole genome shotgun (WGS) entry which is preliminary data.</text>
</comment>
<dbReference type="InterPro" id="IPR008266">
    <property type="entry name" value="Tyr_kinase_AS"/>
</dbReference>
<evidence type="ECO:0000256" key="8">
    <source>
        <dbReference type="ARBA" id="ARBA00047899"/>
    </source>
</evidence>
<keyword evidence="13" id="KW-1185">Reference proteome</keyword>
<evidence type="ECO:0000313" key="12">
    <source>
        <dbReference type="EMBL" id="CAK6980567.1"/>
    </source>
</evidence>
<gene>
    <name evidence="12" type="ORF">FSCOSCO3_A025466</name>
</gene>
<evidence type="ECO:0000313" key="13">
    <source>
        <dbReference type="Proteomes" id="UP001314229"/>
    </source>
</evidence>
<dbReference type="EC" id="2.7.11.1" evidence="2"/>
<sequence>MKRRRLSCTTTDTSEPLYVLTDMVSKLETSVERLRVSIRPSSNTSVNNCTRTSTSKYTSSIKQAQVSAEYVQELLTRKRKAGSCEGPPRKRQKISEHQSSSSCSFPQVKNPNTYPKVNTSKADFGAKYLQLKQIGKAPNGSLYAGCRLKDTFPVIIKHINAPDAISEMDVHKITTEVSLMFKAAGGPESIGKFTALSLLDWYYVDKEIILVMERPVPSVNFKQYLDAKGSAIKEEEAKIYLKQLVDATVRMHHEDVFHRDIRPENMLVDGQRIRLMNFECGSSVQEISHRSFSGTFACAPPEWYVRGRYKAGPTTVWQLGVLLYQLLHGFKDSSFGILGGKMQLNSNSPTQLSQDCLDFLQLCLVKYPEQRATLQQLQLHPWLTKSTLHQNYTFTSPL</sequence>
<comment type="similarity">
    <text evidence="1">Belongs to the protein kinase superfamily. CAMK Ser/Thr protein kinase family. PIM subfamily.</text>
</comment>
<evidence type="ECO:0000256" key="9">
    <source>
        <dbReference type="ARBA" id="ARBA00048679"/>
    </source>
</evidence>
<dbReference type="GO" id="GO:0007346">
    <property type="term" value="P:regulation of mitotic cell cycle"/>
    <property type="evidence" value="ECO:0007669"/>
    <property type="project" value="TreeGrafter"/>
</dbReference>
<dbReference type="SUPFAM" id="SSF56112">
    <property type="entry name" value="Protein kinase-like (PK-like)"/>
    <property type="match status" value="1"/>
</dbReference>
<feature type="domain" description="Protein kinase" evidence="11">
    <location>
        <begin position="128"/>
        <end position="383"/>
    </location>
</feature>
<dbReference type="PANTHER" id="PTHR22984">
    <property type="entry name" value="SERINE/THREONINE-PROTEIN KINASE PIM"/>
    <property type="match status" value="1"/>
</dbReference>
<evidence type="ECO:0000256" key="3">
    <source>
        <dbReference type="ARBA" id="ARBA00022527"/>
    </source>
</evidence>
<keyword evidence="7" id="KW-0067">ATP-binding</keyword>
<comment type="catalytic activity">
    <reaction evidence="8">
        <text>L-threonyl-[protein] + ATP = O-phospho-L-threonyl-[protein] + ADP + H(+)</text>
        <dbReference type="Rhea" id="RHEA:46608"/>
        <dbReference type="Rhea" id="RHEA-COMP:11060"/>
        <dbReference type="Rhea" id="RHEA-COMP:11605"/>
        <dbReference type="ChEBI" id="CHEBI:15378"/>
        <dbReference type="ChEBI" id="CHEBI:30013"/>
        <dbReference type="ChEBI" id="CHEBI:30616"/>
        <dbReference type="ChEBI" id="CHEBI:61977"/>
        <dbReference type="ChEBI" id="CHEBI:456216"/>
        <dbReference type="EC" id="2.7.11.1"/>
    </reaction>
</comment>
<dbReference type="InterPro" id="IPR051138">
    <property type="entry name" value="PIM_Ser/Thr_kinase"/>
</dbReference>
<name>A0AAV1QCB8_SCOSC</name>
<dbReference type="SMART" id="SM00220">
    <property type="entry name" value="S_TKc"/>
    <property type="match status" value="1"/>
</dbReference>
<dbReference type="Proteomes" id="UP001314229">
    <property type="component" value="Unassembled WGS sequence"/>
</dbReference>
<dbReference type="PROSITE" id="PS50011">
    <property type="entry name" value="PROTEIN_KINASE_DOM"/>
    <property type="match status" value="1"/>
</dbReference>
<feature type="region of interest" description="Disordered" evidence="10">
    <location>
        <begin position="79"/>
        <end position="116"/>
    </location>
</feature>
<dbReference type="AlphaFoldDB" id="A0AAV1QCB8"/>
<evidence type="ECO:0000256" key="7">
    <source>
        <dbReference type="ARBA" id="ARBA00022840"/>
    </source>
</evidence>
<evidence type="ECO:0000259" key="11">
    <source>
        <dbReference type="PROSITE" id="PS50011"/>
    </source>
</evidence>
<keyword evidence="5" id="KW-0547">Nucleotide-binding</keyword>
<proteinExistence type="inferred from homology"/>
<dbReference type="GO" id="GO:0043066">
    <property type="term" value="P:negative regulation of apoptotic process"/>
    <property type="evidence" value="ECO:0007669"/>
    <property type="project" value="TreeGrafter"/>
</dbReference>
<accession>A0AAV1QCB8</accession>
<reference evidence="12 13" key="1">
    <citation type="submission" date="2024-01" db="EMBL/GenBank/DDBJ databases">
        <authorList>
            <person name="Alioto T."/>
            <person name="Alioto T."/>
            <person name="Gomez Garrido J."/>
        </authorList>
    </citation>
    <scope>NUCLEOTIDE SEQUENCE [LARGE SCALE GENOMIC DNA]</scope>
</reference>
<dbReference type="Gene3D" id="3.30.200.20">
    <property type="entry name" value="Phosphorylase Kinase, domain 1"/>
    <property type="match status" value="1"/>
</dbReference>
<keyword evidence="3" id="KW-0723">Serine/threonine-protein kinase</keyword>
<dbReference type="GO" id="GO:0005737">
    <property type="term" value="C:cytoplasm"/>
    <property type="evidence" value="ECO:0007669"/>
    <property type="project" value="TreeGrafter"/>
</dbReference>
<evidence type="ECO:0000256" key="5">
    <source>
        <dbReference type="ARBA" id="ARBA00022741"/>
    </source>
</evidence>
<organism evidence="12 13">
    <name type="scientific">Scomber scombrus</name>
    <name type="common">Atlantic mackerel</name>
    <name type="synonym">Scomber vernalis</name>
    <dbReference type="NCBI Taxonomy" id="13677"/>
    <lineage>
        <taxon>Eukaryota</taxon>
        <taxon>Metazoa</taxon>
        <taxon>Chordata</taxon>
        <taxon>Craniata</taxon>
        <taxon>Vertebrata</taxon>
        <taxon>Euteleostomi</taxon>
        <taxon>Actinopterygii</taxon>
        <taxon>Neopterygii</taxon>
        <taxon>Teleostei</taxon>
        <taxon>Neoteleostei</taxon>
        <taxon>Acanthomorphata</taxon>
        <taxon>Pelagiaria</taxon>
        <taxon>Scombriformes</taxon>
        <taxon>Scombridae</taxon>
        <taxon>Scomber</taxon>
    </lineage>
</organism>
<protein>
    <recommendedName>
        <fullName evidence="2">non-specific serine/threonine protein kinase</fullName>
        <ecNumber evidence="2">2.7.11.1</ecNumber>
    </recommendedName>
</protein>
<keyword evidence="4" id="KW-0808">Transferase</keyword>
<keyword evidence="6 12" id="KW-0418">Kinase</keyword>
<feature type="compositionally biased region" description="Polar residues" evidence="10">
    <location>
        <begin position="97"/>
        <end position="116"/>
    </location>
</feature>
<dbReference type="GO" id="GO:0005524">
    <property type="term" value="F:ATP binding"/>
    <property type="evidence" value="ECO:0007669"/>
    <property type="project" value="UniProtKB-KW"/>
</dbReference>
<dbReference type="InterPro" id="IPR011009">
    <property type="entry name" value="Kinase-like_dom_sf"/>
</dbReference>
<evidence type="ECO:0000256" key="10">
    <source>
        <dbReference type="SAM" id="MobiDB-lite"/>
    </source>
</evidence>
<dbReference type="EMBL" id="CAWUFR010000705">
    <property type="protein sequence ID" value="CAK6980567.1"/>
    <property type="molecule type" value="Genomic_DNA"/>
</dbReference>
<dbReference type="PANTHER" id="PTHR22984:SF11">
    <property type="entry name" value="AURORA KINASE-RELATED"/>
    <property type="match status" value="1"/>
</dbReference>
<dbReference type="PROSITE" id="PS00109">
    <property type="entry name" value="PROTEIN_KINASE_TYR"/>
    <property type="match status" value="1"/>
</dbReference>
<dbReference type="Pfam" id="PF00069">
    <property type="entry name" value="Pkinase"/>
    <property type="match status" value="1"/>
</dbReference>